<dbReference type="GO" id="GO:0000271">
    <property type="term" value="P:polysaccharide biosynthetic process"/>
    <property type="evidence" value="ECO:0007669"/>
    <property type="project" value="InterPro"/>
</dbReference>
<evidence type="ECO:0000259" key="3">
    <source>
        <dbReference type="Pfam" id="PF22640"/>
    </source>
</evidence>
<dbReference type="Proteomes" id="UP000237717">
    <property type="component" value="Chromosome II"/>
</dbReference>
<gene>
    <name evidence="4" type="ORF">At1D1609_47380</name>
</gene>
<evidence type="ECO:0000259" key="2">
    <source>
        <dbReference type="Pfam" id="PF00483"/>
    </source>
</evidence>
<dbReference type="InterPro" id="IPR005835">
    <property type="entry name" value="NTP_transferase_dom"/>
</dbReference>
<reference evidence="4 5" key="1">
    <citation type="submission" date="2018-02" db="EMBL/GenBank/DDBJ databases">
        <title>Complete genome sequence of Agrobacterium tumefaciens 1D1609.</title>
        <authorList>
            <person name="Cho S.-T."/>
            <person name="Haryono M."/>
            <person name="Chang H.-H."/>
            <person name="Santos M.N."/>
            <person name="Lai E.-M."/>
            <person name="Kuo C.-H."/>
        </authorList>
    </citation>
    <scope>NUCLEOTIDE SEQUENCE [LARGE SCALE GENOMIC DNA]</scope>
    <source>
        <strain evidence="4 5">1D1609</strain>
    </source>
</reference>
<keyword evidence="4" id="KW-0548">Nucleotidyltransferase</keyword>
<dbReference type="EMBL" id="CP026925">
    <property type="protein sequence ID" value="AVH44779.1"/>
    <property type="molecule type" value="Genomic_DNA"/>
</dbReference>
<evidence type="ECO:0000313" key="5">
    <source>
        <dbReference type="Proteomes" id="UP000237717"/>
    </source>
</evidence>
<dbReference type="GO" id="GO:0004475">
    <property type="term" value="F:mannose-1-phosphate guanylyltransferase (GTP) activity"/>
    <property type="evidence" value="ECO:0007669"/>
    <property type="project" value="TreeGrafter"/>
</dbReference>
<dbReference type="InterPro" id="IPR054566">
    <property type="entry name" value="ManC/GMP-like_b-helix"/>
</dbReference>
<dbReference type="InterPro" id="IPR006375">
    <property type="entry name" value="Man1P_GuaTrfase/Man6P_Isoase"/>
</dbReference>
<evidence type="ECO:0000313" key="4">
    <source>
        <dbReference type="EMBL" id="AVH44779.1"/>
    </source>
</evidence>
<dbReference type="SUPFAM" id="SSF159283">
    <property type="entry name" value="Guanosine diphospho-D-mannose pyrophosphorylase/mannose-6-phosphate isomerase linker domain"/>
    <property type="match status" value="1"/>
</dbReference>
<dbReference type="PANTHER" id="PTHR46390:SF1">
    <property type="entry name" value="MANNOSE-1-PHOSPHATE GUANYLYLTRANSFERASE"/>
    <property type="match status" value="1"/>
</dbReference>
<dbReference type="InterPro" id="IPR051161">
    <property type="entry name" value="Mannose-6P_isomerase_type2"/>
</dbReference>
<dbReference type="Pfam" id="PF00483">
    <property type="entry name" value="NTP_transferase"/>
    <property type="match status" value="1"/>
</dbReference>
<name>A0A2L2LKE2_AGRTU</name>
<dbReference type="AlphaFoldDB" id="A0A2L2LKE2"/>
<proteinExistence type="inferred from homology"/>
<dbReference type="RefSeq" id="WP_104679962.1">
    <property type="nucleotide sequence ID" value="NZ_CP026925.1"/>
</dbReference>
<protein>
    <submittedName>
        <fullName evidence="4">Mannose-1-phosphate guanylyltransferase</fullName>
    </submittedName>
</protein>
<dbReference type="GO" id="GO:0009298">
    <property type="term" value="P:GDP-mannose biosynthetic process"/>
    <property type="evidence" value="ECO:0007669"/>
    <property type="project" value="TreeGrafter"/>
</dbReference>
<dbReference type="Gene3D" id="3.90.550.10">
    <property type="entry name" value="Spore Coat Polysaccharide Biosynthesis Protein SpsA, Chain A"/>
    <property type="match status" value="1"/>
</dbReference>
<sequence>MKDKVVPILLAGGVGSRLWPVSRDNLPKQFQPLAGSVSTYQETLKLVADANIYRSPVIVTNERLGTLAKTQAEAVEQQVSIVLEPVQRDSAAAVAVAAIVVEERAPGSIVLVLATDHIIWDQERFSDCVVSGIDAARSGKIVVFGLEPAEPRTNYAYIKPGQSLEGFADVASVEAFVEKPNAELALDYMRKGFLWNSGNYLFRSDIIISEFGKYAPDILTSARNSLQKSKYDGEFIQIDKVQFESSPKKSLDVALIEHSNAVAVVTGRFRWSDIGSWDTIWTALPKDENGNVVMGTATVYDSAGCLIHSQGVHTSIIGLENIITISTPDEVLVVAKDRAQDVKQLVDKLKEKSPIK</sequence>
<dbReference type="PANTHER" id="PTHR46390">
    <property type="entry name" value="MANNOSE-1-PHOSPHATE GUANYLYLTRANSFERASE"/>
    <property type="match status" value="1"/>
</dbReference>
<dbReference type="InterPro" id="IPR029044">
    <property type="entry name" value="Nucleotide-diphossugar_trans"/>
</dbReference>
<feature type="domain" description="Nucleotidyl transferase" evidence="2">
    <location>
        <begin position="7"/>
        <end position="288"/>
    </location>
</feature>
<keyword evidence="4" id="KW-0808">Transferase</keyword>
<comment type="similarity">
    <text evidence="1">Belongs to the mannose-6-phosphate isomerase type 2 family.</text>
</comment>
<feature type="domain" description="MannoseP isomerase/GMP-like beta-helix" evidence="3">
    <location>
        <begin position="300"/>
        <end position="349"/>
    </location>
</feature>
<accession>A0A2L2LKE2</accession>
<organism evidence="4 5">
    <name type="scientific">Agrobacterium tumefaciens</name>
    <dbReference type="NCBI Taxonomy" id="358"/>
    <lineage>
        <taxon>Bacteria</taxon>
        <taxon>Pseudomonadati</taxon>
        <taxon>Pseudomonadota</taxon>
        <taxon>Alphaproteobacteria</taxon>
        <taxon>Hyphomicrobiales</taxon>
        <taxon>Rhizobiaceae</taxon>
        <taxon>Rhizobium/Agrobacterium group</taxon>
        <taxon>Agrobacterium</taxon>
        <taxon>Agrobacterium tumefaciens complex</taxon>
    </lineage>
</organism>
<dbReference type="NCBIfam" id="TIGR01479">
    <property type="entry name" value="GMP_PMI"/>
    <property type="match status" value="1"/>
</dbReference>
<dbReference type="Pfam" id="PF22640">
    <property type="entry name" value="ManC_GMP_beta-helix"/>
    <property type="match status" value="1"/>
</dbReference>
<evidence type="ECO:0000256" key="1">
    <source>
        <dbReference type="RuleBase" id="RU004190"/>
    </source>
</evidence>
<dbReference type="SUPFAM" id="SSF53448">
    <property type="entry name" value="Nucleotide-diphospho-sugar transferases"/>
    <property type="match status" value="1"/>
</dbReference>